<gene>
    <name evidence="1" type="ORF">R3I93_014944</name>
</gene>
<evidence type="ECO:0000313" key="2">
    <source>
        <dbReference type="Proteomes" id="UP001364617"/>
    </source>
</evidence>
<dbReference type="EMBL" id="JAYKXH010000015">
    <property type="protein sequence ID" value="KAK7143937.1"/>
    <property type="molecule type" value="Genomic_DNA"/>
</dbReference>
<reference evidence="1 2" key="1">
    <citation type="submission" date="2024-02" db="EMBL/GenBank/DDBJ databases">
        <title>Chromosome-level genome assembly of the Eurasian Minnow (Phoxinus phoxinus).</title>
        <authorList>
            <person name="Oriowo T.O."/>
            <person name="Martin S."/>
            <person name="Stange M."/>
            <person name="Chrysostomakis Y."/>
            <person name="Brown T."/>
            <person name="Winkler S."/>
            <person name="Kukowka S."/>
            <person name="Myers E.W."/>
            <person name="Bohne A."/>
        </authorList>
    </citation>
    <scope>NUCLEOTIDE SEQUENCE [LARGE SCALE GENOMIC DNA]</scope>
    <source>
        <strain evidence="1">ZFMK-TIS-60720</strain>
        <tissue evidence="1">Whole Organism</tissue>
    </source>
</reference>
<proteinExistence type="predicted"/>
<accession>A0AAN9H0C3</accession>
<comment type="caution">
    <text evidence="1">The sequence shown here is derived from an EMBL/GenBank/DDBJ whole genome shotgun (WGS) entry which is preliminary data.</text>
</comment>
<dbReference type="AlphaFoldDB" id="A0AAN9H0C3"/>
<keyword evidence="2" id="KW-1185">Reference proteome</keyword>
<evidence type="ECO:0000313" key="1">
    <source>
        <dbReference type="EMBL" id="KAK7143937.1"/>
    </source>
</evidence>
<protein>
    <submittedName>
        <fullName evidence="1">Uncharacterized protein</fullName>
    </submittedName>
</protein>
<dbReference type="Proteomes" id="UP001364617">
    <property type="component" value="Unassembled WGS sequence"/>
</dbReference>
<name>A0AAN9H0C3_9TELE</name>
<sequence length="60" mass="7034">MLELQMCTTELYHQQMKNIQTPKFRMGRTVVLTDTEEETVMLGSPNYTNSDSEEADWLTF</sequence>
<organism evidence="1 2">
    <name type="scientific">Phoxinus phoxinus</name>
    <name type="common">Eurasian minnow</name>
    <dbReference type="NCBI Taxonomy" id="58324"/>
    <lineage>
        <taxon>Eukaryota</taxon>
        <taxon>Metazoa</taxon>
        <taxon>Chordata</taxon>
        <taxon>Craniata</taxon>
        <taxon>Vertebrata</taxon>
        <taxon>Euteleostomi</taxon>
        <taxon>Actinopterygii</taxon>
        <taxon>Neopterygii</taxon>
        <taxon>Teleostei</taxon>
        <taxon>Ostariophysi</taxon>
        <taxon>Cypriniformes</taxon>
        <taxon>Leuciscidae</taxon>
        <taxon>Phoxininae</taxon>
        <taxon>Phoxinus</taxon>
    </lineage>
</organism>